<protein>
    <submittedName>
        <fullName evidence="1">Phage tail tube protein</fullName>
    </submittedName>
</protein>
<gene>
    <name evidence="1" type="ORF">ACFSF0_00560</name>
</gene>
<evidence type="ECO:0000313" key="2">
    <source>
        <dbReference type="Proteomes" id="UP001597304"/>
    </source>
</evidence>
<dbReference type="InterPro" id="IPR042302">
    <property type="entry name" value="E1_FCCH_sf"/>
</dbReference>
<dbReference type="Pfam" id="PF08813">
    <property type="entry name" value="Phage_tail_3"/>
    <property type="match status" value="1"/>
</dbReference>
<dbReference type="EMBL" id="JBHUEJ010000002">
    <property type="protein sequence ID" value="MFD1709089.1"/>
    <property type="molecule type" value="Genomic_DNA"/>
</dbReference>
<accession>A0ABW4KPJ7</accession>
<evidence type="ECO:0000313" key="1">
    <source>
        <dbReference type="EMBL" id="MFD1709089.1"/>
    </source>
</evidence>
<organism evidence="1 2">
    <name type="scientific">Ottowia flava</name>
    <dbReference type="NCBI Taxonomy" id="2675430"/>
    <lineage>
        <taxon>Bacteria</taxon>
        <taxon>Pseudomonadati</taxon>
        <taxon>Pseudomonadota</taxon>
        <taxon>Betaproteobacteria</taxon>
        <taxon>Burkholderiales</taxon>
        <taxon>Comamonadaceae</taxon>
        <taxon>Ottowia</taxon>
    </lineage>
</organism>
<dbReference type="InterPro" id="IPR014918">
    <property type="entry name" value="Phage_tail_3"/>
</dbReference>
<sequence length="214" mass="22455">MAQLLAGATFSFAQATGAAKTVSGVTNAVEAVVSATAHGLANGDIVWLTSGWANLNRRAFRVKSITADTFVLEGMNTTNTSIYPTGGGAGEVRKAGQFTQISGVMNPNSSGGDPKTINYRFVEMLSELTLNDGFSAVSRSMEIDVDQMGTPGYELLKSLTENDGECIMKTTLRSGSIQLLPCKLALNEEMTGGTSAPLAVKLSVSGTNRSLRYA</sequence>
<name>A0ABW4KPJ7_9BURK</name>
<keyword evidence="2" id="KW-1185">Reference proteome</keyword>
<proteinExistence type="predicted"/>
<comment type="caution">
    <text evidence="1">The sequence shown here is derived from an EMBL/GenBank/DDBJ whole genome shotgun (WGS) entry which is preliminary data.</text>
</comment>
<dbReference type="Gene3D" id="2.40.30.180">
    <property type="entry name" value="Ubiquitin-activating enzyme E1, FCCH domain"/>
    <property type="match status" value="1"/>
</dbReference>
<reference evidence="2" key="1">
    <citation type="journal article" date="2019" name="Int. J. Syst. Evol. Microbiol.">
        <title>The Global Catalogue of Microorganisms (GCM) 10K type strain sequencing project: providing services to taxonomists for standard genome sequencing and annotation.</title>
        <authorList>
            <consortium name="The Broad Institute Genomics Platform"/>
            <consortium name="The Broad Institute Genome Sequencing Center for Infectious Disease"/>
            <person name="Wu L."/>
            <person name="Ma J."/>
        </authorList>
    </citation>
    <scope>NUCLEOTIDE SEQUENCE [LARGE SCALE GENOMIC DNA]</scope>
    <source>
        <strain evidence="2">LMG 29247</strain>
    </source>
</reference>
<dbReference type="RefSeq" id="WP_147914166.1">
    <property type="nucleotide sequence ID" value="NZ_JBHUEJ010000002.1"/>
</dbReference>
<dbReference type="Proteomes" id="UP001597304">
    <property type="component" value="Unassembled WGS sequence"/>
</dbReference>